<evidence type="ECO:0000313" key="3">
    <source>
        <dbReference type="EMBL" id="HED12015.1"/>
    </source>
</evidence>
<dbReference type="EMBL" id="DRLD01000430">
    <property type="protein sequence ID" value="HED12015.1"/>
    <property type="molecule type" value="Genomic_DNA"/>
</dbReference>
<name>A0A7V1PVY2_CALAY</name>
<comment type="similarity">
    <text evidence="1">Belongs to the UPF0213 family.</text>
</comment>
<feature type="domain" description="GIY-YIG" evidence="2">
    <location>
        <begin position="1"/>
        <end position="73"/>
    </location>
</feature>
<dbReference type="PANTHER" id="PTHR34477:SF1">
    <property type="entry name" value="UPF0213 PROTEIN YHBQ"/>
    <property type="match status" value="1"/>
</dbReference>
<organism evidence="3">
    <name type="scientific">Caldithrix abyssi</name>
    <dbReference type="NCBI Taxonomy" id="187145"/>
    <lineage>
        <taxon>Bacteria</taxon>
        <taxon>Pseudomonadati</taxon>
        <taxon>Calditrichota</taxon>
        <taxon>Calditrichia</taxon>
        <taxon>Calditrichales</taxon>
        <taxon>Calditrichaceae</taxon>
        <taxon>Caldithrix</taxon>
    </lineage>
</organism>
<dbReference type="PANTHER" id="PTHR34477">
    <property type="entry name" value="UPF0213 PROTEIN YHBQ"/>
    <property type="match status" value="1"/>
</dbReference>
<dbReference type="CDD" id="cd10449">
    <property type="entry name" value="GIY-YIG_SLX1_like"/>
    <property type="match status" value="1"/>
</dbReference>
<dbReference type="SUPFAM" id="SSF82771">
    <property type="entry name" value="GIY-YIG endonuclease"/>
    <property type="match status" value="1"/>
</dbReference>
<dbReference type="Pfam" id="PF01541">
    <property type="entry name" value="GIY-YIG"/>
    <property type="match status" value="1"/>
</dbReference>
<dbReference type="AlphaFoldDB" id="A0A7V1PVY2"/>
<evidence type="ECO:0000259" key="2">
    <source>
        <dbReference type="PROSITE" id="PS50164"/>
    </source>
</evidence>
<reference evidence="3" key="1">
    <citation type="journal article" date="2020" name="mSystems">
        <title>Genome- and Community-Level Interaction Insights into Carbon Utilization and Element Cycling Functions of Hydrothermarchaeota in Hydrothermal Sediment.</title>
        <authorList>
            <person name="Zhou Z."/>
            <person name="Liu Y."/>
            <person name="Xu W."/>
            <person name="Pan J."/>
            <person name="Luo Z.H."/>
            <person name="Li M."/>
        </authorList>
    </citation>
    <scope>NUCLEOTIDE SEQUENCE [LARGE SCALE GENOMIC DNA]</scope>
    <source>
        <strain evidence="3">HyVt-456</strain>
    </source>
</reference>
<dbReference type="InterPro" id="IPR050190">
    <property type="entry name" value="UPF0213_domain"/>
</dbReference>
<evidence type="ECO:0000256" key="1">
    <source>
        <dbReference type="ARBA" id="ARBA00007435"/>
    </source>
</evidence>
<dbReference type="InterPro" id="IPR035901">
    <property type="entry name" value="GIY-YIG_endonuc_sf"/>
</dbReference>
<accession>A0A7V1PVY2</accession>
<dbReference type="Proteomes" id="UP000886005">
    <property type="component" value="Unassembled WGS sequence"/>
</dbReference>
<gene>
    <name evidence="3" type="ORF">ENJ10_15095</name>
</gene>
<sequence length="73" mass="9051">MYVVYLLYSQAFDRFYIGQTEDLKRRLKQHNDGEVKSTRPYRPWSIVYTETFPTRSQAMKREHFLKKQRNKKF</sequence>
<dbReference type="Gene3D" id="3.40.1440.10">
    <property type="entry name" value="GIY-YIG endonuclease"/>
    <property type="match status" value="1"/>
</dbReference>
<proteinExistence type="inferred from homology"/>
<protein>
    <submittedName>
        <fullName evidence="3">GIY-YIG nuclease family protein</fullName>
    </submittedName>
</protein>
<comment type="caution">
    <text evidence="3">The sequence shown here is derived from an EMBL/GenBank/DDBJ whole genome shotgun (WGS) entry which is preliminary data.</text>
</comment>
<dbReference type="PROSITE" id="PS50164">
    <property type="entry name" value="GIY_YIG"/>
    <property type="match status" value="1"/>
</dbReference>
<dbReference type="InterPro" id="IPR000305">
    <property type="entry name" value="GIY-YIG_endonuc"/>
</dbReference>